<accession>A0ABD0MLC7</accession>
<organism evidence="1 2">
    <name type="scientific">Cirrhinus mrigala</name>
    <name type="common">Mrigala</name>
    <dbReference type="NCBI Taxonomy" id="683832"/>
    <lineage>
        <taxon>Eukaryota</taxon>
        <taxon>Metazoa</taxon>
        <taxon>Chordata</taxon>
        <taxon>Craniata</taxon>
        <taxon>Vertebrata</taxon>
        <taxon>Euteleostomi</taxon>
        <taxon>Actinopterygii</taxon>
        <taxon>Neopterygii</taxon>
        <taxon>Teleostei</taxon>
        <taxon>Ostariophysi</taxon>
        <taxon>Cypriniformes</taxon>
        <taxon>Cyprinidae</taxon>
        <taxon>Labeoninae</taxon>
        <taxon>Labeonini</taxon>
        <taxon>Cirrhinus</taxon>
    </lineage>
</organism>
<proteinExistence type="predicted"/>
<name>A0ABD0MLC7_CIRMR</name>
<evidence type="ECO:0000313" key="1">
    <source>
        <dbReference type="EMBL" id="KAL0150923.1"/>
    </source>
</evidence>
<dbReference type="AlphaFoldDB" id="A0ABD0MLC7"/>
<protein>
    <submittedName>
        <fullName evidence="1">Uncharacterized protein</fullName>
    </submittedName>
</protein>
<dbReference type="PANTHER" id="PTHR47510">
    <property type="entry name" value="REVERSE TRANSCRIPTASE DOMAIN-CONTAINING PROTEIN"/>
    <property type="match status" value="1"/>
</dbReference>
<dbReference type="PANTHER" id="PTHR47510:SF3">
    <property type="entry name" value="ENDO_EXONUCLEASE_PHOSPHATASE DOMAIN-CONTAINING PROTEIN"/>
    <property type="match status" value="1"/>
</dbReference>
<keyword evidence="2" id="KW-1185">Reference proteome</keyword>
<dbReference type="EMBL" id="JAMKFB020000267">
    <property type="protein sequence ID" value="KAL0150923.1"/>
    <property type="molecule type" value="Genomic_DNA"/>
</dbReference>
<dbReference type="Proteomes" id="UP001529510">
    <property type="component" value="Unassembled WGS sequence"/>
</dbReference>
<gene>
    <name evidence="1" type="ORF">M9458_053842</name>
</gene>
<feature type="non-terminal residue" evidence="1">
    <location>
        <position position="1"/>
    </location>
</feature>
<comment type="caution">
    <text evidence="1">The sequence shown here is derived from an EMBL/GenBank/DDBJ whole genome shotgun (WGS) entry which is preliminary data.</text>
</comment>
<evidence type="ECO:0000313" key="2">
    <source>
        <dbReference type="Proteomes" id="UP001529510"/>
    </source>
</evidence>
<feature type="non-terminal residue" evidence="1">
    <location>
        <position position="158"/>
    </location>
</feature>
<reference evidence="1 2" key="1">
    <citation type="submission" date="2024-05" db="EMBL/GenBank/DDBJ databases">
        <title>Genome sequencing and assembly of Indian major carp, Cirrhinus mrigala (Hamilton, 1822).</title>
        <authorList>
            <person name="Mohindra V."/>
            <person name="Chowdhury L.M."/>
            <person name="Lal K."/>
            <person name="Jena J.K."/>
        </authorList>
    </citation>
    <scope>NUCLEOTIDE SEQUENCE [LARGE SCALE GENOMIC DNA]</scope>
    <source>
        <strain evidence="1">CM1030</strain>
        <tissue evidence="1">Blood</tissue>
    </source>
</reference>
<sequence length="158" mass="18387">KRDEPTKQWVLQACFDSTDWSVFEAAATDLDELTETATSYISFCEDICIPPRTYLTFNNDKPWFTANLRHLRQAKEDAYRNGNRVLYNQARNTLSKEIRAAERSYARKLEDQFTLNDSASVWKDPSAKFLKPHLSASFRTVTIISRDLKRDTSKRPNK</sequence>